<protein>
    <recommendedName>
        <fullName evidence="8">Abasic site processing protein</fullName>
        <ecNumber evidence="8">3.4.-.-</ecNumber>
    </recommendedName>
</protein>
<sequence>MCGRYALEAPRSQLSQRFGLDECAEFAVRYNIAPGTDIPVVRQSPNGQRVLHLLHWGLLPHWAKDPAIAARLINARGESVAEKPSFRDAFRQRRCLIPASGFYEWKSATTGPQARLKQPCYISLKSGETMAIGGLWESWTSPAGKLIPSCCIITTAANEMMRPIHERMPLIVAARDWQDWLAAPADQVIGLIQPCPGDQLQAWTVNRRVGKAAEEGPDLILALPGEAPPTAAAPVRSTRTKRAAQ</sequence>
<feature type="region of interest" description="Disordered" evidence="9">
    <location>
        <begin position="223"/>
        <end position="245"/>
    </location>
</feature>
<evidence type="ECO:0000256" key="1">
    <source>
        <dbReference type="ARBA" id="ARBA00008136"/>
    </source>
</evidence>
<evidence type="ECO:0000256" key="6">
    <source>
        <dbReference type="ARBA" id="ARBA00023125"/>
    </source>
</evidence>
<evidence type="ECO:0000313" key="11">
    <source>
        <dbReference type="Proteomes" id="UP000697998"/>
    </source>
</evidence>
<dbReference type="PANTHER" id="PTHR13604">
    <property type="entry name" value="DC12-RELATED"/>
    <property type="match status" value="1"/>
</dbReference>
<dbReference type="EMBL" id="JADJMH010000001">
    <property type="protein sequence ID" value="MBK7673363.1"/>
    <property type="molecule type" value="Genomic_DNA"/>
</dbReference>
<dbReference type="GO" id="GO:0008233">
    <property type="term" value="F:peptidase activity"/>
    <property type="evidence" value="ECO:0007669"/>
    <property type="project" value="UniProtKB-KW"/>
</dbReference>
<reference evidence="10 11" key="1">
    <citation type="submission" date="2020-10" db="EMBL/GenBank/DDBJ databases">
        <title>Connecting structure to function with the recovery of over 1000 high-quality activated sludge metagenome-assembled genomes encoding full-length rRNA genes using long-read sequencing.</title>
        <authorList>
            <person name="Singleton C.M."/>
            <person name="Petriglieri F."/>
            <person name="Kristensen J.M."/>
            <person name="Kirkegaard R.H."/>
            <person name="Michaelsen T.Y."/>
            <person name="Andersen M.H."/>
            <person name="Karst S.M."/>
            <person name="Dueholm M.S."/>
            <person name="Nielsen P.H."/>
            <person name="Albertsen M."/>
        </authorList>
    </citation>
    <scope>NUCLEOTIDE SEQUENCE [LARGE SCALE GENOMIC DNA]</scope>
    <source>
        <strain evidence="10">EsbW_18-Q3-R4-48_BATAC.285</strain>
    </source>
</reference>
<dbReference type="Gene3D" id="3.90.1680.10">
    <property type="entry name" value="SOS response associated peptidase-like"/>
    <property type="match status" value="1"/>
</dbReference>
<dbReference type="Pfam" id="PF02586">
    <property type="entry name" value="SRAP"/>
    <property type="match status" value="1"/>
</dbReference>
<proteinExistence type="inferred from homology"/>
<accession>A0A935PVT2</accession>
<keyword evidence="3" id="KW-0227">DNA damage</keyword>
<evidence type="ECO:0000256" key="9">
    <source>
        <dbReference type="SAM" id="MobiDB-lite"/>
    </source>
</evidence>
<evidence type="ECO:0000256" key="7">
    <source>
        <dbReference type="ARBA" id="ARBA00023239"/>
    </source>
</evidence>
<evidence type="ECO:0000256" key="8">
    <source>
        <dbReference type="RuleBase" id="RU364100"/>
    </source>
</evidence>
<dbReference type="GO" id="GO:0106300">
    <property type="term" value="P:protein-DNA covalent cross-linking repair"/>
    <property type="evidence" value="ECO:0007669"/>
    <property type="project" value="InterPro"/>
</dbReference>
<dbReference type="Proteomes" id="UP000697998">
    <property type="component" value="Unassembled WGS sequence"/>
</dbReference>
<keyword evidence="4 8" id="KW-0378">Hydrolase</keyword>
<dbReference type="InterPro" id="IPR036590">
    <property type="entry name" value="SRAP-like"/>
</dbReference>
<dbReference type="GO" id="GO:0016829">
    <property type="term" value="F:lyase activity"/>
    <property type="evidence" value="ECO:0007669"/>
    <property type="project" value="UniProtKB-KW"/>
</dbReference>
<evidence type="ECO:0000256" key="2">
    <source>
        <dbReference type="ARBA" id="ARBA00022670"/>
    </source>
</evidence>
<comment type="similarity">
    <text evidence="1 8">Belongs to the SOS response-associated peptidase family.</text>
</comment>
<dbReference type="InterPro" id="IPR003738">
    <property type="entry name" value="SRAP"/>
</dbReference>
<dbReference type="AlphaFoldDB" id="A0A935PVT2"/>
<dbReference type="PANTHER" id="PTHR13604:SF0">
    <property type="entry name" value="ABASIC SITE PROCESSING PROTEIN HMCES"/>
    <property type="match status" value="1"/>
</dbReference>
<dbReference type="EC" id="3.4.-.-" evidence="8"/>
<comment type="caution">
    <text evidence="10">The sequence shown here is derived from an EMBL/GenBank/DDBJ whole genome shotgun (WGS) entry which is preliminary data.</text>
</comment>
<evidence type="ECO:0000256" key="3">
    <source>
        <dbReference type="ARBA" id="ARBA00022763"/>
    </source>
</evidence>
<gene>
    <name evidence="10" type="ORF">IPJ27_00550</name>
</gene>
<keyword evidence="7" id="KW-0456">Lyase</keyword>
<dbReference type="GO" id="GO:0003697">
    <property type="term" value="F:single-stranded DNA binding"/>
    <property type="evidence" value="ECO:0007669"/>
    <property type="project" value="InterPro"/>
</dbReference>
<dbReference type="SUPFAM" id="SSF143081">
    <property type="entry name" value="BB1717-like"/>
    <property type="match status" value="1"/>
</dbReference>
<evidence type="ECO:0000256" key="5">
    <source>
        <dbReference type="ARBA" id="ARBA00023124"/>
    </source>
</evidence>
<organism evidence="10 11">
    <name type="scientific">Candidatus Accumulibacter proximus</name>
    <dbReference type="NCBI Taxonomy" id="2954385"/>
    <lineage>
        <taxon>Bacteria</taxon>
        <taxon>Pseudomonadati</taxon>
        <taxon>Pseudomonadota</taxon>
        <taxon>Betaproteobacteria</taxon>
        <taxon>Candidatus Accumulibacter</taxon>
    </lineage>
</organism>
<evidence type="ECO:0000256" key="4">
    <source>
        <dbReference type="ARBA" id="ARBA00022801"/>
    </source>
</evidence>
<dbReference type="GO" id="GO:0006508">
    <property type="term" value="P:proteolysis"/>
    <property type="evidence" value="ECO:0007669"/>
    <property type="project" value="UniProtKB-KW"/>
</dbReference>
<keyword evidence="5" id="KW-0190">Covalent protein-DNA linkage</keyword>
<keyword evidence="2 8" id="KW-0645">Protease</keyword>
<evidence type="ECO:0000313" key="10">
    <source>
        <dbReference type="EMBL" id="MBK7673363.1"/>
    </source>
</evidence>
<name>A0A935PVT2_9PROT</name>
<keyword evidence="6" id="KW-0238">DNA-binding</keyword>